<gene>
    <name evidence="2" type="ORF">GMOD_00007539</name>
</gene>
<evidence type="ECO:0000313" key="3">
    <source>
        <dbReference type="Proteomes" id="UP000265663"/>
    </source>
</evidence>
<dbReference type="InterPro" id="IPR018620">
    <property type="entry name" value="Ubiquitin3-bd_protein_But2_C"/>
</dbReference>
<sequence length="140" mass="15558">MVIQGTGEEQWVAVNFDVPDHGNTLCHINFHLNTNANKNAPTKLQGDAPYSINISRIDPKLANGGTTWETVPNVQEHVATFVLDKNGASEVVGKWFVCPKNVAQFIIQPASQRDMEVYWYELDYTQADGGAHGITLEMWA</sequence>
<protein>
    <submittedName>
        <fullName evidence="2">Ubiquitin 3 binding But2</fullName>
    </submittedName>
</protein>
<proteinExistence type="predicted"/>
<dbReference type="Proteomes" id="UP000265663">
    <property type="component" value="Unassembled WGS sequence"/>
</dbReference>
<keyword evidence="3" id="KW-1185">Reference proteome</keyword>
<dbReference type="Pfam" id="PF09792">
    <property type="entry name" value="But2"/>
    <property type="match status" value="1"/>
</dbReference>
<evidence type="ECO:0000259" key="1">
    <source>
        <dbReference type="Pfam" id="PF09792"/>
    </source>
</evidence>
<dbReference type="EMBL" id="KE747833">
    <property type="protein sequence ID" value="RMZ72540.1"/>
    <property type="molecule type" value="Genomic_DNA"/>
</dbReference>
<dbReference type="OrthoDB" id="4657524at2759"/>
<reference evidence="2 3" key="1">
    <citation type="journal article" date="2014" name="PLoS ONE">
        <title>De novo Genome Assembly of the Fungal Plant Pathogen Pyrenophora semeniperda.</title>
        <authorList>
            <person name="Soliai M.M."/>
            <person name="Meyer S.E."/>
            <person name="Udall J.A."/>
            <person name="Elzinga D.E."/>
            <person name="Hermansen R.A."/>
            <person name="Bodily P.M."/>
            <person name="Hart A.A."/>
            <person name="Coleman C.E."/>
        </authorList>
    </citation>
    <scope>NUCLEOTIDE SEQUENCE [LARGE SCALE GENOMIC DNA]</scope>
    <source>
        <strain evidence="2 3">CCB06</strain>
        <tissue evidence="2">Mycelium</tissue>
    </source>
</reference>
<accession>A0A3M7MDN8</accession>
<evidence type="ECO:0000313" key="2">
    <source>
        <dbReference type="EMBL" id="RMZ72540.1"/>
    </source>
</evidence>
<dbReference type="AlphaFoldDB" id="A0A3M7MDN8"/>
<feature type="domain" description="Ubiquitin 3 binding protein But2 C-terminal" evidence="1">
    <location>
        <begin position="9"/>
        <end position="117"/>
    </location>
</feature>
<organism evidence="2 3">
    <name type="scientific">Pyrenophora seminiperda CCB06</name>
    <dbReference type="NCBI Taxonomy" id="1302712"/>
    <lineage>
        <taxon>Eukaryota</taxon>
        <taxon>Fungi</taxon>
        <taxon>Dikarya</taxon>
        <taxon>Ascomycota</taxon>
        <taxon>Pezizomycotina</taxon>
        <taxon>Dothideomycetes</taxon>
        <taxon>Pleosporomycetidae</taxon>
        <taxon>Pleosporales</taxon>
        <taxon>Pleosporineae</taxon>
        <taxon>Pleosporaceae</taxon>
        <taxon>Pyrenophora</taxon>
    </lineage>
</organism>
<name>A0A3M7MDN8_9PLEO</name>